<dbReference type="SMART" id="SM00448">
    <property type="entry name" value="REC"/>
    <property type="match status" value="1"/>
</dbReference>
<keyword evidence="1" id="KW-0597">Phosphoprotein</keyword>
<dbReference type="PROSITE" id="PS50110">
    <property type="entry name" value="RESPONSE_REGULATORY"/>
    <property type="match status" value="1"/>
</dbReference>
<evidence type="ECO:0000313" key="5">
    <source>
        <dbReference type="Proteomes" id="UP000252884"/>
    </source>
</evidence>
<dbReference type="PROSITE" id="PS51832">
    <property type="entry name" value="HD_GYP"/>
    <property type="match status" value="1"/>
</dbReference>
<dbReference type="Gene3D" id="1.10.3210.10">
    <property type="entry name" value="Hypothetical protein af1432"/>
    <property type="match status" value="1"/>
</dbReference>
<evidence type="ECO:0000259" key="3">
    <source>
        <dbReference type="PROSITE" id="PS51832"/>
    </source>
</evidence>
<comment type="caution">
    <text evidence="4">The sequence shown here is derived from an EMBL/GenBank/DDBJ whole genome shotgun (WGS) entry which is preliminary data.</text>
</comment>
<dbReference type="PANTHER" id="PTHR45228:SF5">
    <property type="entry name" value="CYCLIC DI-GMP PHOSPHODIESTERASE VC_1348-RELATED"/>
    <property type="match status" value="1"/>
</dbReference>
<dbReference type="GO" id="GO:0008081">
    <property type="term" value="F:phosphoric diester hydrolase activity"/>
    <property type="evidence" value="ECO:0007669"/>
    <property type="project" value="UniProtKB-ARBA"/>
</dbReference>
<name>A0A368XQL4_9BURK</name>
<dbReference type="InterPro" id="IPR003607">
    <property type="entry name" value="HD/PDEase_dom"/>
</dbReference>
<feature type="domain" description="Response regulatory" evidence="2">
    <location>
        <begin position="6"/>
        <end position="121"/>
    </location>
</feature>
<dbReference type="InterPro" id="IPR052020">
    <property type="entry name" value="Cyclic_di-GMP/3'3'-cGAMP_PDE"/>
</dbReference>
<dbReference type="InterPro" id="IPR001789">
    <property type="entry name" value="Sig_transdc_resp-reg_receiver"/>
</dbReference>
<dbReference type="Proteomes" id="UP000252884">
    <property type="component" value="Unassembled WGS sequence"/>
</dbReference>
<dbReference type="EMBL" id="QPJK01000005">
    <property type="protein sequence ID" value="RCW70263.1"/>
    <property type="molecule type" value="Genomic_DNA"/>
</dbReference>
<dbReference type="CDD" id="cd19920">
    <property type="entry name" value="REC_PA4781-like"/>
    <property type="match status" value="1"/>
</dbReference>
<dbReference type="OrthoDB" id="9763857at2"/>
<dbReference type="SUPFAM" id="SSF52172">
    <property type="entry name" value="CheY-like"/>
    <property type="match status" value="1"/>
</dbReference>
<feature type="domain" description="HD-GYP" evidence="3">
    <location>
        <begin position="129"/>
        <end position="326"/>
    </location>
</feature>
<dbReference type="Pfam" id="PF00072">
    <property type="entry name" value="Response_reg"/>
    <property type="match status" value="1"/>
</dbReference>
<dbReference type="Pfam" id="PF13487">
    <property type="entry name" value="HD_5"/>
    <property type="match status" value="1"/>
</dbReference>
<dbReference type="SUPFAM" id="SSF109604">
    <property type="entry name" value="HD-domain/PDEase-like"/>
    <property type="match status" value="1"/>
</dbReference>
<evidence type="ECO:0000256" key="1">
    <source>
        <dbReference type="PROSITE-ProRule" id="PRU00169"/>
    </source>
</evidence>
<dbReference type="GO" id="GO:0000160">
    <property type="term" value="P:phosphorelay signal transduction system"/>
    <property type="evidence" value="ECO:0007669"/>
    <property type="project" value="InterPro"/>
</dbReference>
<dbReference type="CDD" id="cd00077">
    <property type="entry name" value="HDc"/>
    <property type="match status" value="1"/>
</dbReference>
<dbReference type="PANTHER" id="PTHR45228">
    <property type="entry name" value="CYCLIC DI-GMP PHOSPHODIESTERASE TM_0186-RELATED"/>
    <property type="match status" value="1"/>
</dbReference>
<accession>A0A368XQL4</accession>
<evidence type="ECO:0000313" key="4">
    <source>
        <dbReference type="EMBL" id="RCW70263.1"/>
    </source>
</evidence>
<dbReference type="Gene3D" id="3.40.50.2300">
    <property type="match status" value="1"/>
</dbReference>
<keyword evidence="5" id="KW-1185">Reference proteome</keyword>
<organism evidence="4 5">
    <name type="scientific">Pseudorhodoferax soli</name>
    <dbReference type="NCBI Taxonomy" id="545864"/>
    <lineage>
        <taxon>Bacteria</taxon>
        <taxon>Pseudomonadati</taxon>
        <taxon>Pseudomonadota</taxon>
        <taxon>Betaproteobacteria</taxon>
        <taxon>Burkholderiales</taxon>
        <taxon>Comamonadaceae</taxon>
    </lineage>
</organism>
<dbReference type="InterPro" id="IPR011006">
    <property type="entry name" value="CheY-like_superfamily"/>
</dbReference>
<dbReference type="InterPro" id="IPR037522">
    <property type="entry name" value="HD_GYP_dom"/>
</dbReference>
<sequence length="343" mass="37837">MQRRRPILIVDDEPANLATLRQILADEHPLVFARDGAEALAAAHKHQPALVLLDIRMPDMDGYALCRRLKADPATRDTPVIFVTALSEVGDEAAGFAAGGVDYIVKPVSPPIVRARVRTHLSLVRTTALEASYRTAIFMLGEAGHYNDNDTGVHIWRMAAYARLLATAWGWDPEQAAMLELAAPMHDTGKIGIPHTILCKPGKLDAAEWEIMRTHPRIGHGILIKSRAPVFQLAAEVALAHHERWDGSGYPQGLAGRDIPESARIVAIADVFDALSMRRPYKEPWPLDRIMQALHEGTGSHFDPEMVPVFASILPQVLQVKQRWDQREADEGEPFSASALLPP</sequence>
<evidence type="ECO:0000259" key="2">
    <source>
        <dbReference type="PROSITE" id="PS50110"/>
    </source>
</evidence>
<feature type="modified residue" description="4-aspartylphosphate" evidence="1">
    <location>
        <position position="54"/>
    </location>
</feature>
<reference evidence="4 5" key="1">
    <citation type="submission" date="2018-07" db="EMBL/GenBank/DDBJ databases">
        <title>Genomic Encyclopedia of Type Strains, Phase IV (KMG-IV): sequencing the most valuable type-strain genomes for metagenomic binning, comparative biology and taxonomic classification.</title>
        <authorList>
            <person name="Goeker M."/>
        </authorList>
    </citation>
    <scope>NUCLEOTIDE SEQUENCE [LARGE SCALE GENOMIC DNA]</scope>
    <source>
        <strain evidence="4 5">DSM 21634</strain>
    </source>
</reference>
<proteinExistence type="predicted"/>
<gene>
    <name evidence="4" type="ORF">DES41_105204</name>
</gene>
<protein>
    <submittedName>
        <fullName evidence="4">Putative two-component system response regulator</fullName>
    </submittedName>
</protein>
<dbReference type="AlphaFoldDB" id="A0A368XQL4"/>
<dbReference type="SMART" id="SM00471">
    <property type="entry name" value="HDc"/>
    <property type="match status" value="1"/>
</dbReference>